<name>A0ABR8DQ21_9NOSO</name>
<dbReference type="EMBL" id="JACJSI010000021">
    <property type="protein sequence ID" value="MBD2530473.1"/>
    <property type="molecule type" value="Genomic_DNA"/>
</dbReference>
<dbReference type="InterPro" id="IPR036890">
    <property type="entry name" value="HATPase_C_sf"/>
</dbReference>
<evidence type="ECO:0000313" key="2">
    <source>
        <dbReference type="Proteomes" id="UP000623440"/>
    </source>
</evidence>
<evidence type="ECO:0000313" key="1">
    <source>
        <dbReference type="EMBL" id="MBD2530473.1"/>
    </source>
</evidence>
<protein>
    <submittedName>
        <fullName evidence="1">ATP-binding protein</fullName>
    </submittedName>
</protein>
<gene>
    <name evidence="1" type="ORF">H6G97_13185</name>
</gene>
<dbReference type="Gene3D" id="3.30.565.10">
    <property type="entry name" value="Histidine kinase-like ATPase, C-terminal domain"/>
    <property type="match status" value="1"/>
</dbReference>
<dbReference type="RefSeq" id="WP_190941023.1">
    <property type="nucleotide sequence ID" value="NZ_JACJSI010000021.1"/>
</dbReference>
<dbReference type="Proteomes" id="UP000623440">
    <property type="component" value="Unassembled WGS sequence"/>
</dbReference>
<comment type="caution">
    <text evidence="1">The sequence shown here is derived from an EMBL/GenBank/DDBJ whole genome shotgun (WGS) entry which is preliminary data.</text>
</comment>
<dbReference type="SUPFAM" id="SSF55874">
    <property type="entry name" value="ATPase domain of HSP90 chaperone/DNA topoisomerase II/histidine kinase"/>
    <property type="match status" value="1"/>
</dbReference>
<dbReference type="Pfam" id="PF13589">
    <property type="entry name" value="HATPase_c_3"/>
    <property type="match status" value="1"/>
</dbReference>
<keyword evidence="2" id="KW-1185">Reference proteome</keyword>
<keyword evidence="1" id="KW-0547">Nucleotide-binding</keyword>
<reference evidence="1 2" key="1">
    <citation type="journal article" date="2020" name="ISME J.">
        <title>Comparative genomics reveals insights into cyanobacterial evolution and habitat adaptation.</title>
        <authorList>
            <person name="Chen M.Y."/>
            <person name="Teng W.K."/>
            <person name="Zhao L."/>
            <person name="Hu C.X."/>
            <person name="Zhou Y.K."/>
            <person name="Han B.P."/>
            <person name="Song L.R."/>
            <person name="Shu W.S."/>
        </authorList>
    </citation>
    <scope>NUCLEOTIDE SEQUENCE [LARGE SCALE GENOMIC DNA]</scope>
    <source>
        <strain evidence="1 2">FACHB-838</strain>
    </source>
</reference>
<accession>A0ABR8DQ21</accession>
<keyword evidence="1" id="KW-0067">ATP-binding</keyword>
<dbReference type="GO" id="GO:0005524">
    <property type="term" value="F:ATP binding"/>
    <property type="evidence" value="ECO:0007669"/>
    <property type="project" value="UniProtKB-KW"/>
</dbReference>
<sequence>MPTTSGKPLLELATAYNSLRDSGFDFSTAVGEPIDNAIQAEATKIHIITKTIEKDNPNSKKKLPVIQQVAIVDNGYGMNADVLHSCLQLGYSTRYNDREGIGRFGVGATLAAISQCKKITVFSRSKSTSDFLSTYIDIDEIAKKEQLEIPYPVITKQTLKINPLINQDSGTIIVWDKCDRLETDPNGKPINSKILLDELEEWISRA</sequence>
<proteinExistence type="predicted"/>
<organism evidence="1 2">
    <name type="scientific">Nostoc flagelliforme FACHB-838</name>
    <dbReference type="NCBI Taxonomy" id="2692904"/>
    <lineage>
        <taxon>Bacteria</taxon>
        <taxon>Bacillati</taxon>
        <taxon>Cyanobacteriota</taxon>
        <taxon>Cyanophyceae</taxon>
        <taxon>Nostocales</taxon>
        <taxon>Nostocaceae</taxon>
        <taxon>Nostoc</taxon>
    </lineage>
</organism>